<feature type="transmembrane region" description="Helical" evidence="1">
    <location>
        <begin position="181"/>
        <end position="200"/>
    </location>
</feature>
<sequence length="892" mass="104105">MPLMILKSSACLAILMLFYKLCLEKTSAHTFKRFYLIGIVLLSACIPFVTYTVYVDVPIQTASFDTSYGPGESIIQHIETTEVKSTKDYLPNILWGIYALGTILFSIRFCINLHQLIQKIRQNPKHKTHSFWYVLLNNLETPHSFFSYIFLNKSLFEKKAIPEEILLHEQTHATQKHSLDILFIEILQIAFWFNPLLFLIKKDIKLNHEFIADRAVLKNGADVSAYQNMMLEFTALVSCTTLSSRFNYSPIKKRFAIMKNSTSKKILWVRNMGLLLLVCGLVFGFGQKNTVTRNVEIQRINLDQIPPGDGVSESMMDEFIDFNENFKRTRGLGHEKLSRIKTIYKMMTTEQRNSIKDLNLKWMTRGRNYALPQHPSQEEFNSWKKTTNFVFHMDGKPIPTSELNKYSPKDIYSYSNKFAIDGDPDKGTYDSNNFMLLTKDGYRLSMQDIRARLYNKALLKYKGEIEHFLNSEKKDDSELKLLKHQLDDLYNDLQPEDFDKFNIRQAPEIPSLTYTKPDLSKTLSDEIIEYNTLAKKYNDQNVQKKIFIKSNEIKRLYFIYENMTDDEKNIAEPFPYFHNKSIEHNAIGHISVQSKEGKGATPAMMQEYNAFIDECEKTKRIHHDELRRAIAIYKIMTKAQQATVKMYPEVKSFKNPESTKLEQPTRTQLEQWQNDTDITVSIDAHRIKNIELKNYKPNDFVFYRMAKSAKSKHEALQIKKPNSCALYTKDGYDNIVLKANYNSYHKLYVRYLNEIEKHQKGDNSDTSELLILKKQLDNIYDNFSESELESFKPRKAPKLPSNSVRNDSISTIKNLSENAKAYNILAKKYNNPNPNGQRYPRPEIDKLFLLYNLLSEEEKESVEIFPNLPYPVIKQYEIRNKKKSISNKTNSK</sequence>
<dbReference type="Pfam" id="PF05569">
    <property type="entry name" value="Peptidase_M56"/>
    <property type="match status" value="1"/>
</dbReference>
<keyword evidence="1" id="KW-0812">Transmembrane</keyword>
<evidence type="ECO:0000259" key="2">
    <source>
        <dbReference type="Pfam" id="PF05569"/>
    </source>
</evidence>
<reference evidence="3" key="1">
    <citation type="submission" date="2020-08" db="EMBL/GenBank/DDBJ databases">
        <title>Hyunsoonleella sp. strain SJ7 genome sequencing and assembly.</title>
        <authorList>
            <person name="Kim I."/>
        </authorList>
    </citation>
    <scope>NUCLEOTIDE SEQUENCE</scope>
    <source>
        <strain evidence="3">SJ7</strain>
    </source>
</reference>
<keyword evidence="1" id="KW-0472">Membrane</keyword>
<keyword evidence="4" id="KW-1185">Reference proteome</keyword>
<evidence type="ECO:0000313" key="3">
    <source>
        <dbReference type="EMBL" id="MBC3757064.1"/>
    </source>
</evidence>
<accession>A0A923H9T0</accession>
<dbReference type="PANTHER" id="PTHR34978:SF3">
    <property type="entry name" value="SLR0241 PROTEIN"/>
    <property type="match status" value="1"/>
</dbReference>
<feature type="transmembrane region" description="Helical" evidence="1">
    <location>
        <begin position="6"/>
        <end position="22"/>
    </location>
</feature>
<dbReference type="AlphaFoldDB" id="A0A923H9T0"/>
<dbReference type="InterPro" id="IPR052173">
    <property type="entry name" value="Beta-lactam_resp_regulator"/>
</dbReference>
<evidence type="ECO:0000256" key="1">
    <source>
        <dbReference type="SAM" id="Phobius"/>
    </source>
</evidence>
<feature type="transmembrane region" description="Helical" evidence="1">
    <location>
        <begin position="267"/>
        <end position="286"/>
    </location>
</feature>
<proteinExistence type="predicted"/>
<gene>
    <name evidence="3" type="ORF">H7U19_01515</name>
</gene>
<feature type="transmembrane region" description="Helical" evidence="1">
    <location>
        <begin position="34"/>
        <end position="54"/>
    </location>
</feature>
<dbReference type="RefSeq" id="WP_186558072.1">
    <property type="nucleotide sequence ID" value="NZ_JACNMF010000001.1"/>
</dbReference>
<name>A0A923H9T0_9FLAO</name>
<feature type="transmembrane region" description="Helical" evidence="1">
    <location>
        <begin position="131"/>
        <end position="151"/>
    </location>
</feature>
<dbReference type="EMBL" id="JACNMF010000001">
    <property type="protein sequence ID" value="MBC3757064.1"/>
    <property type="molecule type" value="Genomic_DNA"/>
</dbReference>
<protein>
    <submittedName>
        <fullName evidence="3">M56 family metallopeptidase</fullName>
    </submittedName>
</protein>
<dbReference type="PANTHER" id="PTHR34978">
    <property type="entry name" value="POSSIBLE SENSOR-TRANSDUCER PROTEIN BLAR"/>
    <property type="match status" value="1"/>
</dbReference>
<keyword evidence="1" id="KW-1133">Transmembrane helix</keyword>
<feature type="transmembrane region" description="Helical" evidence="1">
    <location>
        <begin position="93"/>
        <end position="111"/>
    </location>
</feature>
<organism evidence="3 4">
    <name type="scientific">Hyunsoonleella aquatilis</name>
    <dbReference type="NCBI Taxonomy" id="2762758"/>
    <lineage>
        <taxon>Bacteria</taxon>
        <taxon>Pseudomonadati</taxon>
        <taxon>Bacteroidota</taxon>
        <taxon>Flavobacteriia</taxon>
        <taxon>Flavobacteriales</taxon>
        <taxon>Flavobacteriaceae</taxon>
    </lineage>
</organism>
<dbReference type="CDD" id="cd07341">
    <property type="entry name" value="M56_BlaR1_MecR1_like"/>
    <property type="match status" value="1"/>
</dbReference>
<evidence type="ECO:0000313" key="4">
    <source>
        <dbReference type="Proteomes" id="UP000656244"/>
    </source>
</evidence>
<comment type="caution">
    <text evidence="3">The sequence shown here is derived from an EMBL/GenBank/DDBJ whole genome shotgun (WGS) entry which is preliminary data.</text>
</comment>
<feature type="domain" description="Peptidase M56" evidence="2">
    <location>
        <begin position="139"/>
        <end position="256"/>
    </location>
</feature>
<dbReference type="InterPro" id="IPR008756">
    <property type="entry name" value="Peptidase_M56"/>
</dbReference>
<dbReference type="Proteomes" id="UP000656244">
    <property type="component" value="Unassembled WGS sequence"/>
</dbReference>